<dbReference type="AlphaFoldDB" id="C4JIG4"/>
<dbReference type="OrthoDB" id="6365728at2759"/>
<dbReference type="HOGENOM" id="CLU_005288_1_0_1"/>
<feature type="compositionally biased region" description="Basic and acidic residues" evidence="1">
    <location>
        <begin position="32"/>
        <end position="45"/>
    </location>
</feature>
<evidence type="ECO:0000256" key="1">
    <source>
        <dbReference type="SAM" id="MobiDB-lite"/>
    </source>
</evidence>
<dbReference type="InParanoid" id="C4JIG4"/>
<accession>C4JIG4</accession>
<feature type="region of interest" description="Disordered" evidence="1">
    <location>
        <begin position="732"/>
        <end position="751"/>
    </location>
</feature>
<feature type="compositionally biased region" description="Polar residues" evidence="1">
    <location>
        <begin position="1237"/>
        <end position="1246"/>
    </location>
</feature>
<dbReference type="PANTHER" id="PTHR34251:SF1">
    <property type="entry name" value="LEUCINE, GLUTAMATE AND LYSINE RICH 1"/>
    <property type="match status" value="1"/>
</dbReference>
<feature type="compositionally biased region" description="Polar residues" evidence="1">
    <location>
        <begin position="131"/>
        <end position="143"/>
    </location>
</feature>
<feature type="compositionally biased region" description="Basic and acidic residues" evidence="1">
    <location>
        <begin position="183"/>
        <end position="192"/>
    </location>
</feature>
<feature type="compositionally biased region" description="Polar residues" evidence="1">
    <location>
        <begin position="209"/>
        <end position="218"/>
    </location>
</feature>
<dbReference type="EMBL" id="CH476615">
    <property type="protein sequence ID" value="EEP76652.1"/>
    <property type="molecule type" value="Genomic_DNA"/>
</dbReference>
<dbReference type="GeneID" id="8440917"/>
<dbReference type="RefSeq" id="XP_002541985.1">
    <property type="nucleotide sequence ID" value="XM_002541939.1"/>
</dbReference>
<dbReference type="KEGG" id="ure:UREG_01501"/>
<evidence type="ECO:0008006" key="4">
    <source>
        <dbReference type="Google" id="ProtNLM"/>
    </source>
</evidence>
<reference evidence="3" key="1">
    <citation type="journal article" date="2009" name="Genome Res.">
        <title>Comparative genomic analyses of the human fungal pathogens Coccidioides and their relatives.</title>
        <authorList>
            <person name="Sharpton T.J."/>
            <person name="Stajich J.E."/>
            <person name="Rounsley S.D."/>
            <person name="Gardner M.J."/>
            <person name="Wortman J.R."/>
            <person name="Jordar V.S."/>
            <person name="Maiti R."/>
            <person name="Kodira C.D."/>
            <person name="Neafsey D.E."/>
            <person name="Zeng Q."/>
            <person name="Hung C.-Y."/>
            <person name="McMahan C."/>
            <person name="Muszewska A."/>
            <person name="Grynberg M."/>
            <person name="Mandel M.A."/>
            <person name="Kellner E.M."/>
            <person name="Barker B.M."/>
            <person name="Galgiani J.N."/>
            <person name="Orbach M.J."/>
            <person name="Kirkland T.N."/>
            <person name="Cole G.T."/>
            <person name="Henn M.R."/>
            <person name="Birren B.W."/>
            <person name="Taylor J.W."/>
        </authorList>
    </citation>
    <scope>NUCLEOTIDE SEQUENCE [LARGE SCALE GENOMIC DNA]</scope>
    <source>
        <strain evidence="3">UAMH 1704</strain>
    </source>
</reference>
<dbReference type="PANTHER" id="PTHR34251">
    <property type="entry name" value="LEUCINE-, GLUTAMATE- AND LYSINE-RICH PROTEIN 1"/>
    <property type="match status" value="1"/>
</dbReference>
<sequence>MAPKKAKKQKDNKEKPDKGNQGKKNSKKQKKDGRQEEHQEQHQDDEQQQQKQEEELQSPQPLDQPQDQAQEQDSTPAEGEPAEVIHTSPLASPKVDPLESPAIETLPHLPEPIATTPLATTVNFAGEDSPSPETAPNQAQPENHFSENEDREEPANTTLNEVEPEAAIEPENQPEQPVEDDSEQKAPEHKIEVEEEFPPTPRVTTPTPNQVEAETESLSLIPRALSPTLNNTEAEPESLSPSPKVATPTLNEVEADIEPQPPAPRTPTPIVDKAPSLPEEADQDPVNVFDSFHKSRESVPTPTEIAPKTQRLPPAAEPRSASPALPSAKPKTSSPPVYGYPQSRSPAPVHSPHYAYSVPYTHPYAPTPVYPNGSFHDVHSGGAMAVSVAPHCSPAVRPSAMDGYHSRIASRGSFSRGHADYPYNGSYHQPKQRGSTPTQQRPAENGNSESLHVEGDTIKLLQRIQNVIPDINRLVTSYRDTQNQLSAHVAQSRQIEEQHERSLMEKEFYIDALQAQIQKTAKENAAEVAKLRNRISELRMELGGLQEQHRDVEDSLEELKKANDELTLARADLEQEISNLQRTIQEQAATHAQELQRQEQLREVALATQKEELEGYFQEIKNEDDRLAAEQLQAREQELYDERDKLNANWEQRLQDLEQSKTEMAADYDGKLQSKQGELDTKQGELESKQAELDAKQAELEAKQGELDAKQEELNTAKSDLEAKQAELKAKQGELEAKQAEVDAKQEEISGLKSELESKIAELEGKQHELEGKQAELDSKQTELQSIQAALEDVKTELEEKKAELESKQAELEAKQNELTAKQAELDDVKEQHAAELATLRAALEEQTNAAKASEEKIAAMTTEQQQKEEEWQKDREDFEAQLRQKAGELEEVLKEKEALALDGKTREEQLQNIVEEMRQTHDNLNKDRERLKKTLHSLGEATDMKIKGDAFFIDCFGDLSRLIVELSKEYFTYIPIEPPGDILAKIPSDLPQFLDNTPASRELRAAYVQHVVSKTLTYRIFQPFLFTLGRRYDKADTFFQMLSIDIRRKSVRREAFWRQQTLRAAYTTSDAKQSINVVAAVIVDEIVDHIRHFTDPKHLDSLLTSVRKIVKLAAETWRLARVERELIVASMPSAQDDQTANELWDEFVYDPASPSPTRESTGARTPLLRMLPHIQREPAHEDFLQPEEAEKANLCVYLPGVILYTDSPCVMARKEELAKKTVEAPTPADGPVETNGAHSQPNGTATCEDAPEEKAEA</sequence>
<feature type="region of interest" description="Disordered" evidence="1">
    <location>
        <begin position="1220"/>
        <end position="1258"/>
    </location>
</feature>
<feature type="compositionally biased region" description="Basic and acidic residues" evidence="1">
    <location>
        <begin position="9"/>
        <end position="20"/>
    </location>
</feature>
<feature type="region of interest" description="Disordered" evidence="1">
    <location>
        <begin position="1"/>
        <end position="348"/>
    </location>
</feature>
<dbReference type="InterPro" id="IPR038799">
    <property type="entry name" value="LEKR1"/>
</dbReference>
<feature type="region of interest" description="Disordered" evidence="1">
    <location>
        <begin position="413"/>
        <end position="451"/>
    </location>
</feature>
<organism evidence="2 3">
    <name type="scientific">Uncinocarpus reesii (strain UAMH 1704)</name>
    <dbReference type="NCBI Taxonomy" id="336963"/>
    <lineage>
        <taxon>Eukaryota</taxon>
        <taxon>Fungi</taxon>
        <taxon>Dikarya</taxon>
        <taxon>Ascomycota</taxon>
        <taxon>Pezizomycotina</taxon>
        <taxon>Eurotiomycetes</taxon>
        <taxon>Eurotiomycetidae</taxon>
        <taxon>Onygenales</taxon>
        <taxon>Onygenaceae</taxon>
        <taxon>Uncinocarpus</taxon>
    </lineage>
</organism>
<name>C4JIG4_UNCRE</name>
<dbReference type="Gene3D" id="1.20.5.1160">
    <property type="entry name" value="Vasodilator-stimulated phosphoprotein"/>
    <property type="match status" value="1"/>
</dbReference>
<feature type="compositionally biased region" description="Low complexity" evidence="1">
    <location>
        <begin position="311"/>
        <end position="336"/>
    </location>
</feature>
<proteinExistence type="predicted"/>
<gene>
    <name evidence="2" type="ORF">UREG_01501</name>
</gene>
<dbReference type="eggNOG" id="ENOG502S3YY">
    <property type="taxonomic scope" value="Eukaryota"/>
</dbReference>
<dbReference type="OMA" id="YIPIEPP"/>
<protein>
    <recommendedName>
        <fullName evidence="4">RNA polymerase Rpb1 C-terminal repeat domain-containing protein</fullName>
    </recommendedName>
</protein>
<dbReference type="Proteomes" id="UP000002058">
    <property type="component" value="Unassembled WGS sequence"/>
</dbReference>
<dbReference type="VEuPathDB" id="FungiDB:UREG_01501"/>
<feature type="compositionally biased region" description="Polar residues" evidence="1">
    <location>
        <begin position="426"/>
        <end position="450"/>
    </location>
</feature>
<evidence type="ECO:0000313" key="2">
    <source>
        <dbReference type="EMBL" id="EEP76652.1"/>
    </source>
</evidence>
<feature type="compositionally biased region" description="Low complexity" evidence="1">
    <location>
        <begin position="57"/>
        <end position="73"/>
    </location>
</feature>
<evidence type="ECO:0000313" key="3">
    <source>
        <dbReference type="Proteomes" id="UP000002058"/>
    </source>
</evidence>
<dbReference type="Gene3D" id="1.10.287.1490">
    <property type="match status" value="1"/>
</dbReference>
<keyword evidence="3" id="KW-1185">Reference proteome</keyword>